<dbReference type="HAMAP" id="MF_00185">
    <property type="entry name" value="IPP_trans"/>
    <property type="match status" value="1"/>
</dbReference>
<keyword evidence="8 10" id="KW-0460">Magnesium</keyword>
<feature type="region of interest" description="Interaction with substrate tRNA" evidence="10">
    <location>
        <begin position="35"/>
        <end position="38"/>
    </location>
</feature>
<feature type="site" description="Interaction with substrate tRNA" evidence="10">
    <location>
        <position position="124"/>
    </location>
</feature>
<keyword evidence="6 10" id="KW-0547">Nucleotide-binding</keyword>
<evidence type="ECO:0000313" key="15">
    <source>
        <dbReference type="Proteomes" id="UP000655830"/>
    </source>
</evidence>
<keyword evidence="4 10" id="KW-0808">Transferase</keyword>
<dbReference type="NCBIfam" id="TIGR00174">
    <property type="entry name" value="miaA"/>
    <property type="match status" value="1"/>
</dbReference>
<comment type="subunit">
    <text evidence="10">Monomer.</text>
</comment>
<evidence type="ECO:0000256" key="2">
    <source>
        <dbReference type="ARBA" id="ARBA00003213"/>
    </source>
</evidence>
<comment type="function">
    <text evidence="2 10 12">Catalyzes the transfer of a dimethylallyl group onto the adenine at position 37 in tRNAs that read codons beginning with uridine, leading to the formation of N6-(dimethylallyl)adenosine (i(6)A).</text>
</comment>
<evidence type="ECO:0000256" key="12">
    <source>
        <dbReference type="RuleBase" id="RU003784"/>
    </source>
</evidence>
<evidence type="ECO:0000256" key="10">
    <source>
        <dbReference type="HAMAP-Rule" id="MF_00185"/>
    </source>
</evidence>
<feature type="binding site" evidence="10">
    <location>
        <begin position="12"/>
        <end position="17"/>
    </location>
    <ligand>
        <name>substrate</name>
    </ligand>
</feature>
<comment type="catalytic activity">
    <reaction evidence="9 10 11">
        <text>adenosine(37) in tRNA + dimethylallyl diphosphate = N(6)-dimethylallyladenosine(37) in tRNA + diphosphate</text>
        <dbReference type="Rhea" id="RHEA:26482"/>
        <dbReference type="Rhea" id="RHEA-COMP:10162"/>
        <dbReference type="Rhea" id="RHEA-COMP:10375"/>
        <dbReference type="ChEBI" id="CHEBI:33019"/>
        <dbReference type="ChEBI" id="CHEBI:57623"/>
        <dbReference type="ChEBI" id="CHEBI:74411"/>
        <dbReference type="ChEBI" id="CHEBI:74415"/>
        <dbReference type="EC" id="2.5.1.75"/>
    </reaction>
</comment>
<reference evidence="14" key="1">
    <citation type="submission" date="2020-08" db="EMBL/GenBank/DDBJ databases">
        <title>Genome public.</title>
        <authorList>
            <person name="Liu C."/>
            <person name="Sun Q."/>
        </authorList>
    </citation>
    <scope>NUCLEOTIDE SEQUENCE</scope>
    <source>
        <strain evidence="14">NSJ-12</strain>
    </source>
</reference>
<dbReference type="Pfam" id="PF01715">
    <property type="entry name" value="IPPT"/>
    <property type="match status" value="1"/>
</dbReference>
<evidence type="ECO:0000256" key="4">
    <source>
        <dbReference type="ARBA" id="ARBA00022679"/>
    </source>
</evidence>
<dbReference type="SUPFAM" id="SSF52540">
    <property type="entry name" value="P-loop containing nucleoside triphosphate hydrolases"/>
    <property type="match status" value="2"/>
</dbReference>
<organism evidence="14 15">
    <name type="scientific">Zhenhengia yiwuensis</name>
    <dbReference type="NCBI Taxonomy" id="2763666"/>
    <lineage>
        <taxon>Bacteria</taxon>
        <taxon>Bacillati</taxon>
        <taxon>Bacillota</taxon>
        <taxon>Clostridia</taxon>
        <taxon>Lachnospirales</taxon>
        <taxon>Lachnospiraceae</taxon>
        <taxon>Zhenhengia</taxon>
    </lineage>
</organism>
<dbReference type="InterPro" id="IPR039657">
    <property type="entry name" value="Dimethylallyltransferase"/>
</dbReference>
<protein>
    <recommendedName>
        <fullName evidence="10">tRNA dimethylallyltransferase</fullName>
        <ecNumber evidence="10">2.5.1.75</ecNumber>
    </recommendedName>
    <alternativeName>
        <fullName evidence="10">Dimethylallyl diphosphate:tRNA dimethylallyltransferase</fullName>
        <shortName evidence="10">DMAPP:tRNA dimethylallyltransferase</shortName>
        <shortName evidence="10">DMATase</shortName>
    </alternativeName>
    <alternativeName>
        <fullName evidence="10">Isopentenyl-diphosphate:tRNA isopentenyltransferase</fullName>
        <shortName evidence="10">IPP transferase</shortName>
        <shortName evidence="10">IPPT</shortName>
        <shortName evidence="10">IPTase</shortName>
    </alternativeName>
</protein>
<proteinExistence type="inferred from homology"/>
<evidence type="ECO:0000256" key="8">
    <source>
        <dbReference type="ARBA" id="ARBA00022842"/>
    </source>
</evidence>
<keyword evidence="7 10" id="KW-0067">ATP-binding</keyword>
<keyword evidence="15" id="KW-1185">Reference proteome</keyword>
<dbReference type="Gene3D" id="3.40.50.300">
    <property type="entry name" value="P-loop containing nucleotide triphosphate hydrolases"/>
    <property type="match status" value="1"/>
</dbReference>
<comment type="caution">
    <text evidence="14">The sequence shown here is derived from an EMBL/GenBank/DDBJ whole genome shotgun (WGS) entry which is preliminary data.</text>
</comment>
<name>A0A926EL84_9FIRM</name>
<dbReference type="EMBL" id="JACRSY010000017">
    <property type="protein sequence ID" value="MBC8580113.1"/>
    <property type="molecule type" value="Genomic_DNA"/>
</dbReference>
<dbReference type="PANTHER" id="PTHR11088:SF60">
    <property type="entry name" value="TRNA DIMETHYLALLYLTRANSFERASE"/>
    <property type="match status" value="1"/>
</dbReference>
<comment type="cofactor">
    <cofactor evidence="1 10">
        <name>Mg(2+)</name>
        <dbReference type="ChEBI" id="CHEBI:18420"/>
    </cofactor>
</comment>
<dbReference type="Gene3D" id="1.10.20.140">
    <property type="match status" value="1"/>
</dbReference>
<feature type="site" description="Interaction with substrate tRNA" evidence="10">
    <location>
        <position position="101"/>
    </location>
</feature>
<comment type="similarity">
    <text evidence="3 10 13">Belongs to the IPP transferase family.</text>
</comment>
<dbReference type="PANTHER" id="PTHR11088">
    <property type="entry name" value="TRNA DIMETHYLALLYLTRANSFERASE"/>
    <property type="match status" value="1"/>
</dbReference>
<comment type="caution">
    <text evidence="10">Lacks conserved residue(s) required for the propagation of feature annotation.</text>
</comment>
<evidence type="ECO:0000256" key="11">
    <source>
        <dbReference type="RuleBase" id="RU003783"/>
    </source>
</evidence>
<evidence type="ECO:0000256" key="1">
    <source>
        <dbReference type="ARBA" id="ARBA00001946"/>
    </source>
</evidence>
<evidence type="ECO:0000256" key="9">
    <source>
        <dbReference type="ARBA" id="ARBA00049563"/>
    </source>
</evidence>
<gene>
    <name evidence="10 14" type="primary">miaA</name>
    <name evidence="14" type="ORF">H8718_11325</name>
</gene>
<dbReference type="EC" id="2.5.1.75" evidence="10"/>
<dbReference type="AlphaFoldDB" id="A0A926EL84"/>
<evidence type="ECO:0000256" key="3">
    <source>
        <dbReference type="ARBA" id="ARBA00005842"/>
    </source>
</evidence>
<dbReference type="GO" id="GO:0052381">
    <property type="term" value="F:tRNA dimethylallyltransferase activity"/>
    <property type="evidence" value="ECO:0007669"/>
    <property type="project" value="UniProtKB-UniRule"/>
</dbReference>
<dbReference type="GO" id="GO:0005524">
    <property type="term" value="F:ATP binding"/>
    <property type="evidence" value="ECO:0007669"/>
    <property type="project" value="UniProtKB-UniRule"/>
</dbReference>
<evidence type="ECO:0000256" key="13">
    <source>
        <dbReference type="RuleBase" id="RU003785"/>
    </source>
</evidence>
<evidence type="ECO:0000256" key="6">
    <source>
        <dbReference type="ARBA" id="ARBA00022741"/>
    </source>
</evidence>
<dbReference type="InterPro" id="IPR018022">
    <property type="entry name" value="IPT"/>
</dbReference>
<keyword evidence="5 10" id="KW-0819">tRNA processing</keyword>
<dbReference type="Proteomes" id="UP000655830">
    <property type="component" value="Unassembled WGS sequence"/>
</dbReference>
<evidence type="ECO:0000256" key="7">
    <source>
        <dbReference type="ARBA" id="ARBA00022840"/>
    </source>
</evidence>
<dbReference type="RefSeq" id="WP_249332986.1">
    <property type="nucleotide sequence ID" value="NZ_JACRSY010000017.1"/>
</dbReference>
<dbReference type="InterPro" id="IPR027417">
    <property type="entry name" value="P-loop_NTPase"/>
</dbReference>
<dbReference type="GO" id="GO:0006400">
    <property type="term" value="P:tRNA modification"/>
    <property type="evidence" value="ECO:0007669"/>
    <property type="project" value="TreeGrafter"/>
</dbReference>
<feature type="binding site" evidence="10">
    <location>
        <begin position="10"/>
        <end position="17"/>
    </location>
    <ligand>
        <name>ATP</name>
        <dbReference type="ChEBI" id="CHEBI:30616"/>
    </ligand>
</feature>
<accession>A0A926EL84</accession>
<sequence>MKKKLILIAGPTASGKTKSSVLLAQQIGGEIISCDSMQVYRRMDIGTAKVRPEEMEGIPHYMIDVLEPTEGCNISWFKEQVTRHIEEISIRGKVPILVGGTGFYLNAILFDTQFEETDTDLSYRQSLEKEVRINGADSLHKRLQEVDPVSAEAIHANNVKRVIRALEYFHQTGVPISKHNEKERKKREALTSPYDYTFFALDMDREVLYDRINRRIDRMMDEGLLEEVKVLYDEGFSEDLTSIKAIGYKEFYPYFRGELTLDACIDKLKQNTRHYAKRQLTWLRHQAKPIFIPVDQYDFDAQKIVDVMKSKIQS</sequence>
<evidence type="ECO:0000313" key="14">
    <source>
        <dbReference type="EMBL" id="MBC8580113.1"/>
    </source>
</evidence>
<evidence type="ECO:0000256" key="5">
    <source>
        <dbReference type="ARBA" id="ARBA00022694"/>
    </source>
</evidence>
<dbReference type="FunFam" id="1.10.20.140:FF:000001">
    <property type="entry name" value="tRNA dimethylallyltransferase"/>
    <property type="match status" value="1"/>
</dbReference>